<gene>
    <name evidence="1" type="ORF">ALC57_03719</name>
</gene>
<dbReference type="AlphaFoldDB" id="A0A151JM94"/>
<organism evidence="1 2">
    <name type="scientific">Trachymyrmex cornetzi</name>
    <dbReference type="NCBI Taxonomy" id="471704"/>
    <lineage>
        <taxon>Eukaryota</taxon>
        <taxon>Metazoa</taxon>
        <taxon>Ecdysozoa</taxon>
        <taxon>Arthropoda</taxon>
        <taxon>Hexapoda</taxon>
        <taxon>Insecta</taxon>
        <taxon>Pterygota</taxon>
        <taxon>Neoptera</taxon>
        <taxon>Endopterygota</taxon>
        <taxon>Hymenoptera</taxon>
        <taxon>Apocrita</taxon>
        <taxon>Aculeata</taxon>
        <taxon>Formicoidea</taxon>
        <taxon>Formicidae</taxon>
        <taxon>Myrmicinae</taxon>
        <taxon>Trachymyrmex</taxon>
    </lineage>
</organism>
<evidence type="ECO:0000313" key="1">
    <source>
        <dbReference type="EMBL" id="KYN26904.1"/>
    </source>
</evidence>
<dbReference type="Proteomes" id="UP000078492">
    <property type="component" value="Unassembled WGS sequence"/>
</dbReference>
<protein>
    <submittedName>
        <fullName evidence="1">Uncharacterized protein</fullName>
    </submittedName>
</protein>
<proteinExistence type="predicted"/>
<evidence type="ECO:0000313" key="2">
    <source>
        <dbReference type="Proteomes" id="UP000078492"/>
    </source>
</evidence>
<name>A0A151JM94_9HYME</name>
<reference evidence="1 2" key="1">
    <citation type="submission" date="2015-09" db="EMBL/GenBank/DDBJ databases">
        <title>Trachymyrmex cornetzi WGS genome.</title>
        <authorList>
            <person name="Nygaard S."/>
            <person name="Hu H."/>
            <person name="Boomsma J."/>
            <person name="Zhang G."/>
        </authorList>
    </citation>
    <scope>NUCLEOTIDE SEQUENCE [LARGE SCALE GENOMIC DNA]</scope>
    <source>
        <strain evidence="1">Tcor2-1</strain>
        <tissue evidence="1">Whole body</tissue>
    </source>
</reference>
<accession>A0A151JM94</accession>
<dbReference type="EMBL" id="KQ978966">
    <property type="protein sequence ID" value="KYN26904.1"/>
    <property type="molecule type" value="Genomic_DNA"/>
</dbReference>
<sequence>MNVVVEDIQLGISMLMFCSLRNNAVRINAKVANIKESRWHANDRTIIKDQTFRVENCLVIVTRHIATKNTRKMIEIFTVGFISHNCEY</sequence>
<keyword evidence="2" id="KW-1185">Reference proteome</keyword>